<dbReference type="RefSeq" id="WP_069685189.1">
    <property type="nucleotide sequence ID" value="NZ_BSKO01000001.1"/>
</dbReference>
<evidence type="ECO:0008006" key="3">
    <source>
        <dbReference type="Google" id="ProtNLM"/>
    </source>
</evidence>
<reference evidence="1 2" key="1">
    <citation type="submission" date="2023-02" db="EMBL/GenBank/DDBJ databases">
        <title>Oceanobacillus kimchii IFOP_LL358 isolated form Alexandrium catenella lab strain.</title>
        <authorList>
            <person name="Gajardo G."/>
            <person name="Ueki S."/>
            <person name="Maruyama F."/>
        </authorList>
    </citation>
    <scope>NUCLEOTIDE SEQUENCE [LARGE SCALE GENOMIC DNA]</scope>
    <source>
        <strain evidence="1 2">IFOP_LL358</strain>
    </source>
</reference>
<dbReference type="Proteomes" id="UP001275436">
    <property type="component" value="Unassembled WGS sequence"/>
</dbReference>
<accession>A0ABQ5TIQ3</accession>
<name>A0ABQ5TIQ3_9BACI</name>
<proteinExistence type="predicted"/>
<evidence type="ECO:0000313" key="1">
    <source>
        <dbReference type="EMBL" id="GLO66756.1"/>
    </source>
</evidence>
<dbReference type="EMBL" id="BSKO01000001">
    <property type="protein sequence ID" value="GLO66756.1"/>
    <property type="molecule type" value="Genomic_DNA"/>
</dbReference>
<gene>
    <name evidence="1" type="ORF">MACH08_25400</name>
</gene>
<keyword evidence="2" id="KW-1185">Reference proteome</keyword>
<evidence type="ECO:0000313" key="2">
    <source>
        <dbReference type="Proteomes" id="UP001275436"/>
    </source>
</evidence>
<sequence length="281" mass="33380">MEKICIAVYVFGNYTRYAPYYIYSILKSYPDYYVKVFSKDPLSANENTALELIRNQVSPNFEVVEGYLGEYINLEDPSKMVGSIGTMLRFLIPYEEFKDFKYVYIGDIDFLIIREKPTLLDVHKKHSKKIGVPYSNAIRPNSKRLTGLHFFKVKDYYKKMNPIIQYYLNNPNKLYNEVKELRYDEEFLYKIIEKGIGFGKIEEHFFRPPHGFHIGVARQGDDQEKLRKIDRYLNQKKLISQGVIEQLDIFFNDPIFKKIMLLTPDNSIKFLEKRVKHFKPQ</sequence>
<organism evidence="1 2">
    <name type="scientific">Oceanobacillus kimchii</name>
    <dbReference type="NCBI Taxonomy" id="746691"/>
    <lineage>
        <taxon>Bacteria</taxon>
        <taxon>Bacillati</taxon>
        <taxon>Bacillota</taxon>
        <taxon>Bacilli</taxon>
        <taxon>Bacillales</taxon>
        <taxon>Bacillaceae</taxon>
        <taxon>Oceanobacillus</taxon>
    </lineage>
</organism>
<comment type="caution">
    <text evidence="1">The sequence shown here is derived from an EMBL/GenBank/DDBJ whole genome shotgun (WGS) entry which is preliminary data.</text>
</comment>
<protein>
    <recommendedName>
        <fullName evidence="3">Nucleotide-diphospho-sugar transferase domain-containing protein</fullName>
    </recommendedName>
</protein>